<comment type="caution">
    <text evidence="1">The sequence shown here is derived from an EMBL/GenBank/DDBJ whole genome shotgun (WGS) entry which is preliminary data.</text>
</comment>
<dbReference type="Proteomes" id="UP000034471">
    <property type="component" value="Unassembled WGS sequence"/>
</dbReference>
<name>A0A0G0JM50_9BACT</name>
<accession>A0A0G0JM50</accession>
<reference evidence="1 2" key="1">
    <citation type="journal article" date="2015" name="Nature">
        <title>rRNA introns, odd ribosomes, and small enigmatic genomes across a large radiation of phyla.</title>
        <authorList>
            <person name="Brown C.T."/>
            <person name="Hug L.A."/>
            <person name="Thomas B.C."/>
            <person name="Sharon I."/>
            <person name="Castelle C.J."/>
            <person name="Singh A."/>
            <person name="Wilkins M.J."/>
            <person name="Williams K.H."/>
            <person name="Banfield J.F."/>
        </authorList>
    </citation>
    <scope>NUCLEOTIDE SEQUENCE [LARGE SCALE GENOMIC DNA]</scope>
</reference>
<gene>
    <name evidence="1" type="ORF">US54_C0024G0016</name>
</gene>
<evidence type="ECO:0000313" key="1">
    <source>
        <dbReference type="EMBL" id="KKQ37849.1"/>
    </source>
</evidence>
<proteinExistence type="predicted"/>
<dbReference type="STRING" id="1618481.US54_C0024G0016"/>
<sequence>MKRKKLSKYILLILVLSAILIIILAVKYVNISGKSISPNLSCLMQNYQIERKIAPLQFCEEDDDCITLIGCNVPDRYVNKYSNYSEISDAINEYENKCVGSCAINRPQTPPVCLNHKCVPITKRSTQTSSKDCQLARVNKEGTCSCPSGSKKENLVGGFINSFYCYEPGKVSIASSKDQYKSGENVPVYIVNGLDKPISIRRISVGLLTDAVSSKSKISDNTRRDISCPCDADCLSNTISVNSGELNNQYSWDQISCGSNLPQENNLPSLSDSSTYILHLYYFYYEEGRAYRLEDVLEGALPKAYSGPFKINER</sequence>
<dbReference type="EMBL" id="LBTJ01000024">
    <property type="protein sequence ID" value="KKQ37849.1"/>
    <property type="molecule type" value="Genomic_DNA"/>
</dbReference>
<protein>
    <submittedName>
        <fullName evidence="1">Uncharacterized protein</fullName>
    </submittedName>
</protein>
<dbReference type="AlphaFoldDB" id="A0A0G0JM50"/>
<organism evidence="1 2">
    <name type="scientific">Candidatus Roizmanbacteria bacterium GW2011_GWA2_37_7</name>
    <dbReference type="NCBI Taxonomy" id="1618481"/>
    <lineage>
        <taxon>Bacteria</taxon>
        <taxon>Candidatus Roizmaniibacteriota</taxon>
    </lineage>
</organism>
<evidence type="ECO:0000313" key="2">
    <source>
        <dbReference type="Proteomes" id="UP000034471"/>
    </source>
</evidence>